<evidence type="ECO:0000256" key="1">
    <source>
        <dbReference type="ARBA" id="ARBA00009437"/>
    </source>
</evidence>
<reference evidence="7" key="1">
    <citation type="submission" date="2017-02" db="EMBL/GenBank/DDBJ databases">
        <authorList>
            <person name="Varghese N."/>
            <person name="Submissions S."/>
        </authorList>
    </citation>
    <scope>NUCLEOTIDE SEQUENCE [LARGE SCALE GENOMIC DNA]</scope>
    <source>
        <strain evidence="7">ATCC 27094</strain>
    </source>
</reference>
<keyword evidence="4" id="KW-0804">Transcription</keyword>
<dbReference type="Gene3D" id="1.10.10.10">
    <property type="entry name" value="Winged helix-like DNA-binding domain superfamily/Winged helix DNA-binding domain"/>
    <property type="match status" value="1"/>
</dbReference>
<dbReference type="OrthoDB" id="9806538at2"/>
<dbReference type="InterPro" id="IPR005119">
    <property type="entry name" value="LysR_subst-bd"/>
</dbReference>
<dbReference type="PRINTS" id="PR00039">
    <property type="entry name" value="HTHLYSR"/>
</dbReference>
<dbReference type="SUPFAM" id="SSF46785">
    <property type="entry name" value="Winged helix' DNA-binding domain"/>
    <property type="match status" value="1"/>
</dbReference>
<dbReference type="Pfam" id="PF03466">
    <property type="entry name" value="LysR_substrate"/>
    <property type="match status" value="1"/>
</dbReference>
<dbReference type="EMBL" id="FUWJ01000011">
    <property type="protein sequence ID" value="SKA34002.1"/>
    <property type="molecule type" value="Genomic_DNA"/>
</dbReference>
<proteinExistence type="inferred from homology"/>
<dbReference type="InterPro" id="IPR036388">
    <property type="entry name" value="WH-like_DNA-bd_sf"/>
</dbReference>
<evidence type="ECO:0000256" key="4">
    <source>
        <dbReference type="ARBA" id="ARBA00023163"/>
    </source>
</evidence>
<dbReference type="InterPro" id="IPR050176">
    <property type="entry name" value="LTTR"/>
</dbReference>
<evidence type="ECO:0000259" key="5">
    <source>
        <dbReference type="PROSITE" id="PS50931"/>
    </source>
</evidence>
<dbReference type="PROSITE" id="PS50931">
    <property type="entry name" value="HTH_LYSR"/>
    <property type="match status" value="1"/>
</dbReference>
<dbReference type="SUPFAM" id="SSF53850">
    <property type="entry name" value="Periplasmic binding protein-like II"/>
    <property type="match status" value="1"/>
</dbReference>
<dbReference type="GO" id="GO:0003677">
    <property type="term" value="F:DNA binding"/>
    <property type="evidence" value="ECO:0007669"/>
    <property type="project" value="UniProtKB-KW"/>
</dbReference>
<dbReference type="PANTHER" id="PTHR30579:SF7">
    <property type="entry name" value="HTH-TYPE TRANSCRIPTIONAL REGULATOR LRHA-RELATED"/>
    <property type="match status" value="1"/>
</dbReference>
<dbReference type="Pfam" id="PF00126">
    <property type="entry name" value="HTH_1"/>
    <property type="match status" value="1"/>
</dbReference>
<dbReference type="InterPro" id="IPR000847">
    <property type="entry name" value="LysR_HTH_N"/>
</dbReference>
<dbReference type="PANTHER" id="PTHR30579">
    <property type="entry name" value="TRANSCRIPTIONAL REGULATOR"/>
    <property type="match status" value="1"/>
</dbReference>
<accession>A0A1T4T0R5</accession>
<protein>
    <submittedName>
        <fullName evidence="6">DNA-binding transcriptional regulator, LysR family</fullName>
    </submittedName>
</protein>
<dbReference type="AlphaFoldDB" id="A0A1T4T0R5"/>
<dbReference type="Gene3D" id="3.40.190.10">
    <property type="entry name" value="Periplasmic binding protein-like II"/>
    <property type="match status" value="2"/>
</dbReference>
<feature type="domain" description="HTH lysR-type" evidence="5">
    <location>
        <begin position="9"/>
        <end position="66"/>
    </location>
</feature>
<keyword evidence="3 6" id="KW-0238">DNA-binding</keyword>
<evidence type="ECO:0000313" key="7">
    <source>
        <dbReference type="Proteomes" id="UP000190092"/>
    </source>
</evidence>
<keyword evidence="2" id="KW-0805">Transcription regulation</keyword>
<dbReference type="InterPro" id="IPR036390">
    <property type="entry name" value="WH_DNA-bd_sf"/>
</dbReference>
<dbReference type="FunFam" id="1.10.10.10:FF:000001">
    <property type="entry name" value="LysR family transcriptional regulator"/>
    <property type="match status" value="1"/>
</dbReference>
<dbReference type="STRING" id="225324.SAMN02745126_05451"/>
<name>A0A1T4T0R5_9HYPH</name>
<evidence type="ECO:0000256" key="2">
    <source>
        <dbReference type="ARBA" id="ARBA00023015"/>
    </source>
</evidence>
<dbReference type="Proteomes" id="UP000190092">
    <property type="component" value="Unassembled WGS sequence"/>
</dbReference>
<dbReference type="GO" id="GO:0003700">
    <property type="term" value="F:DNA-binding transcription factor activity"/>
    <property type="evidence" value="ECO:0007669"/>
    <property type="project" value="InterPro"/>
</dbReference>
<organism evidence="6 7">
    <name type="scientific">Enhydrobacter aerosaccus</name>
    <dbReference type="NCBI Taxonomy" id="225324"/>
    <lineage>
        <taxon>Bacteria</taxon>
        <taxon>Pseudomonadati</taxon>
        <taxon>Pseudomonadota</taxon>
        <taxon>Alphaproteobacteria</taxon>
        <taxon>Hyphomicrobiales</taxon>
        <taxon>Enhydrobacter</taxon>
    </lineage>
</organism>
<keyword evidence="7" id="KW-1185">Reference proteome</keyword>
<comment type="similarity">
    <text evidence="1">Belongs to the LysR transcriptional regulatory family.</text>
</comment>
<evidence type="ECO:0000313" key="6">
    <source>
        <dbReference type="EMBL" id="SKA34002.1"/>
    </source>
</evidence>
<sequence>MYFSMEHNLDVGLLRAFLTVVETGGVTRAAAVLSVSQAAVSQQVKRLEEVLECRIFERQGRHLVLAPAGERLLAQARRLVAQNDELLATMRTPPFEGEVRLGVPYDIITSIVPAILRGFAKAQPRVRVSLVCEDSRVVREALRQPIDRGGVDLALTTELDCGRHGETLRTDRLVWVGAAGGDAHLKDPLPVSLGAPTCVFRPIAIEALGKARRNWRAVCEVSRLEPVHAVLEAGLAVAPLLRSSVPDRFEILGRDAKLPPLPEFRINLYVPPGLSPAARILAEHVRAAFSGPRKSLHNN</sequence>
<gene>
    <name evidence="6" type="ORF">SAMN02745126_05451</name>
</gene>
<evidence type="ECO:0000256" key="3">
    <source>
        <dbReference type="ARBA" id="ARBA00023125"/>
    </source>
</evidence>